<keyword evidence="2 5" id="KW-0812">Transmembrane</keyword>
<comment type="subcellular location">
    <subcellularLocation>
        <location evidence="1">Membrane</location>
        <topology evidence="1">Multi-pass membrane protein</topology>
    </subcellularLocation>
</comment>
<feature type="transmembrane region" description="Helical" evidence="5">
    <location>
        <begin position="111"/>
        <end position="131"/>
    </location>
</feature>
<feature type="transmembrane region" description="Helical" evidence="5">
    <location>
        <begin position="71"/>
        <end position="90"/>
    </location>
</feature>
<feature type="transmembrane region" description="Helical" evidence="5">
    <location>
        <begin position="39"/>
        <end position="59"/>
    </location>
</feature>
<proteinExistence type="predicted"/>
<feature type="transmembrane region" description="Helical" evidence="5">
    <location>
        <begin position="12"/>
        <end position="32"/>
    </location>
</feature>
<keyword evidence="7" id="KW-1185">Reference proteome</keyword>
<evidence type="ECO:0000313" key="7">
    <source>
        <dbReference type="Proteomes" id="UP000321230"/>
    </source>
</evidence>
<dbReference type="GO" id="GO:0009403">
    <property type="term" value="P:toxin biosynthetic process"/>
    <property type="evidence" value="ECO:0007669"/>
    <property type="project" value="InterPro"/>
</dbReference>
<dbReference type="RefSeq" id="WP_146793275.1">
    <property type="nucleotide sequence ID" value="NZ_BARC01000005.1"/>
</dbReference>
<feature type="transmembrane region" description="Helical" evidence="5">
    <location>
        <begin position="143"/>
        <end position="164"/>
    </location>
</feature>
<keyword evidence="4 5" id="KW-0472">Membrane</keyword>
<dbReference type="Pfam" id="PF02674">
    <property type="entry name" value="Colicin_V"/>
    <property type="match status" value="1"/>
</dbReference>
<evidence type="ECO:0000313" key="6">
    <source>
        <dbReference type="EMBL" id="GEK92503.1"/>
    </source>
</evidence>
<comment type="caution">
    <text evidence="6">The sequence shown here is derived from an EMBL/GenBank/DDBJ whole genome shotgun (WGS) entry which is preliminary data.</text>
</comment>
<accession>A0A511AYY9</accession>
<dbReference type="AlphaFoldDB" id="A0A511AYY9"/>
<dbReference type="GO" id="GO:0016020">
    <property type="term" value="C:membrane"/>
    <property type="evidence" value="ECO:0007669"/>
    <property type="project" value="UniProtKB-SubCell"/>
</dbReference>
<dbReference type="OrthoDB" id="9806894at2"/>
<sequence>MPDFSQFSIDSLTRMDIAALVVLGMSALWGLTRGLATELSGLVAWVAAVLLALRYHAVLEPFLSSYIKESWLLSGASDLIVFVVLLLFFSSIAARVGNAARNSLLGGVDRILGAAFGVLRGYFVLVALYLLAETFFGSLTSYLTHGSVIAPYIVAGATHLVGYLPHFMQPHLASPVTSGHDATL</sequence>
<evidence type="ECO:0000256" key="3">
    <source>
        <dbReference type="ARBA" id="ARBA00022989"/>
    </source>
</evidence>
<gene>
    <name evidence="6" type="ORF">GWA01_02730</name>
</gene>
<evidence type="ECO:0000256" key="2">
    <source>
        <dbReference type="ARBA" id="ARBA00022692"/>
    </source>
</evidence>
<evidence type="ECO:0000256" key="1">
    <source>
        <dbReference type="ARBA" id="ARBA00004141"/>
    </source>
</evidence>
<dbReference type="PANTHER" id="PTHR36926">
    <property type="entry name" value="COLICIN V PRODUCTION PROTEIN"/>
    <property type="match status" value="1"/>
</dbReference>
<dbReference type="Proteomes" id="UP000321230">
    <property type="component" value="Unassembled WGS sequence"/>
</dbReference>
<protein>
    <submittedName>
        <fullName evidence="6">Bacteriocin production protein</fullName>
    </submittedName>
</protein>
<dbReference type="InterPro" id="IPR052719">
    <property type="entry name" value="CvpA-like"/>
</dbReference>
<name>A0A511AYY9_9PROT</name>
<dbReference type="EMBL" id="BJUZ01000001">
    <property type="protein sequence ID" value="GEK92503.1"/>
    <property type="molecule type" value="Genomic_DNA"/>
</dbReference>
<evidence type="ECO:0000256" key="4">
    <source>
        <dbReference type="ARBA" id="ARBA00023136"/>
    </source>
</evidence>
<reference evidence="6 7" key="1">
    <citation type="submission" date="2019-07" db="EMBL/GenBank/DDBJ databases">
        <title>Whole genome shotgun sequence of Gluconobacter wancherniae NBRC 103581.</title>
        <authorList>
            <person name="Hosoyama A."/>
            <person name="Uohara A."/>
            <person name="Ohji S."/>
            <person name="Ichikawa N."/>
        </authorList>
    </citation>
    <scope>NUCLEOTIDE SEQUENCE [LARGE SCALE GENOMIC DNA]</scope>
    <source>
        <strain evidence="6 7">NBRC 103581</strain>
    </source>
</reference>
<organism evidence="6 7">
    <name type="scientific">Gluconobacter wancherniae NBRC 103581</name>
    <dbReference type="NCBI Taxonomy" id="656744"/>
    <lineage>
        <taxon>Bacteria</taxon>
        <taxon>Pseudomonadati</taxon>
        <taxon>Pseudomonadota</taxon>
        <taxon>Alphaproteobacteria</taxon>
        <taxon>Acetobacterales</taxon>
        <taxon>Acetobacteraceae</taxon>
        <taxon>Gluconobacter</taxon>
    </lineage>
</organism>
<dbReference type="PANTHER" id="PTHR36926:SF1">
    <property type="entry name" value="COLICIN V PRODUCTION PROTEIN"/>
    <property type="match status" value="1"/>
</dbReference>
<evidence type="ECO:0000256" key="5">
    <source>
        <dbReference type="SAM" id="Phobius"/>
    </source>
</evidence>
<dbReference type="InterPro" id="IPR003825">
    <property type="entry name" value="Colicin-V_CvpA"/>
</dbReference>
<keyword evidence="3 5" id="KW-1133">Transmembrane helix</keyword>